<organism evidence="1 2">
    <name type="scientific">Vibrio harveyi</name>
    <name type="common">Beneckea harveyi</name>
    <dbReference type="NCBI Taxonomy" id="669"/>
    <lineage>
        <taxon>Bacteria</taxon>
        <taxon>Pseudomonadati</taxon>
        <taxon>Pseudomonadota</taxon>
        <taxon>Gammaproteobacteria</taxon>
        <taxon>Vibrionales</taxon>
        <taxon>Vibrionaceae</taxon>
        <taxon>Vibrio</taxon>
    </lineage>
</organism>
<protein>
    <submittedName>
        <fullName evidence="1">Uncharacterized protein</fullName>
    </submittedName>
</protein>
<evidence type="ECO:0000313" key="1">
    <source>
        <dbReference type="EMBL" id="AMF99362.1"/>
    </source>
</evidence>
<evidence type="ECO:0000313" key="2">
    <source>
        <dbReference type="Proteomes" id="UP000067422"/>
    </source>
</evidence>
<dbReference type="EMBL" id="CP014038">
    <property type="protein sequence ID" value="AMF99362.1"/>
    <property type="molecule type" value="Genomic_DNA"/>
</dbReference>
<gene>
    <name evidence="1" type="ORF">AL538_02240</name>
</gene>
<proteinExistence type="predicted"/>
<sequence length="80" mass="9415">MTYVRELKCSFVDWETRIILESTLNELERLRSISEFSDDENVRANAANDYIKVQLLRKSLESEAKVVFGEQILNFNQEDL</sequence>
<accession>A0ABN4L4G5</accession>
<dbReference type="Proteomes" id="UP000067422">
    <property type="component" value="Chromosome 1"/>
</dbReference>
<reference evidence="1" key="1">
    <citation type="submission" date="2018-01" db="EMBL/GenBank/DDBJ databases">
        <title>FDA dAtabase for Regulatory Grade micrObial Sequences (FDA-ARGOS): Supporting development and validation of Infectious Disease Dx tests.</title>
        <authorList>
            <person name="Hoffmann M."/>
            <person name="Allard M."/>
            <person name="Evans P."/>
            <person name="Brown E."/>
            <person name="Tallon L."/>
            <person name="Sadzewicz L."/>
            <person name="Sengamalay N."/>
            <person name="Ott S."/>
            <person name="Godinez A."/>
            <person name="Nagaraj S."/>
            <person name="Vyas G."/>
            <person name="Aluvathingal J."/>
            <person name="Nadendla S."/>
            <person name="Geyer C."/>
            <person name="Sichtig H."/>
        </authorList>
    </citation>
    <scope>NUCLEOTIDE SEQUENCE</scope>
    <source>
        <strain evidence="1">FDAARGOS_107</strain>
    </source>
</reference>
<name>A0ABN4L4G5_VIBHA</name>
<keyword evidence="2" id="KW-1185">Reference proteome</keyword>